<dbReference type="EMBL" id="JAUSUB010000009">
    <property type="protein sequence ID" value="MDQ0270502.1"/>
    <property type="molecule type" value="Genomic_DNA"/>
</dbReference>
<keyword evidence="4 6" id="KW-1133">Transmembrane helix</keyword>
<evidence type="ECO:0000256" key="3">
    <source>
        <dbReference type="ARBA" id="ARBA00022692"/>
    </source>
</evidence>
<keyword evidence="5 6" id="KW-0472">Membrane</keyword>
<feature type="transmembrane region" description="Helical" evidence="6">
    <location>
        <begin position="181"/>
        <end position="199"/>
    </location>
</feature>
<dbReference type="InterPro" id="IPR002781">
    <property type="entry name" value="TM_pro_TauE-like"/>
</dbReference>
<dbReference type="PANTHER" id="PTHR43701">
    <property type="entry name" value="MEMBRANE TRANSPORTER PROTEIN MJ0441-RELATED"/>
    <property type="match status" value="1"/>
</dbReference>
<protein>
    <recommendedName>
        <fullName evidence="6">Probable membrane transporter protein</fullName>
    </recommendedName>
</protein>
<sequence>MEYILFFILGGLISVLSGFFGIGGGFILTPFLMLIGYPPIEAIATSLLFTIGSSISGIAAHIKLKNIKWKEGIILGVSGVAATQVAHPFVVFLERNGMDEWAIPLLYIVLLSYFALRMMKQGNGQTQNQTASSTASMILKMIAIGFFAGFVSTAMGVGGGFIMVPLTVALLGFIPKKAVGTSLFAVLLIVTTGFLSYASTVAIDYQVGLVLLAGGLIGSQFGAKLTNSFSNREITLLLGCLYLSTLASVILKVFHLAILGLSVVGLFILFFFITSFFKIRLNKVQSQES</sequence>
<dbReference type="Pfam" id="PF01925">
    <property type="entry name" value="TauE"/>
    <property type="match status" value="1"/>
</dbReference>
<evidence type="ECO:0000256" key="6">
    <source>
        <dbReference type="RuleBase" id="RU363041"/>
    </source>
</evidence>
<name>A0ABU0AI89_9BACI</name>
<dbReference type="RefSeq" id="WP_307474981.1">
    <property type="nucleotide sequence ID" value="NZ_JAUSUB010000009.1"/>
</dbReference>
<keyword evidence="6" id="KW-1003">Cell membrane</keyword>
<dbReference type="InterPro" id="IPR051598">
    <property type="entry name" value="TSUP/Inactive_protease-like"/>
</dbReference>
<dbReference type="PANTHER" id="PTHR43701:SF12">
    <property type="entry name" value="MEMBRANE TRANSPORTER PROTEIN YTNM-RELATED"/>
    <property type="match status" value="1"/>
</dbReference>
<evidence type="ECO:0000313" key="7">
    <source>
        <dbReference type="EMBL" id="MDQ0270502.1"/>
    </source>
</evidence>
<reference evidence="7 8" key="1">
    <citation type="submission" date="2023-07" db="EMBL/GenBank/DDBJ databases">
        <title>Genomic Encyclopedia of Type Strains, Phase IV (KMG-IV): sequencing the most valuable type-strain genomes for metagenomic binning, comparative biology and taxonomic classification.</title>
        <authorList>
            <person name="Goeker M."/>
        </authorList>
    </citation>
    <scope>NUCLEOTIDE SEQUENCE [LARGE SCALE GENOMIC DNA]</scope>
    <source>
        <strain evidence="7 8">DSM 23494</strain>
    </source>
</reference>
<keyword evidence="8" id="KW-1185">Reference proteome</keyword>
<comment type="similarity">
    <text evidence="2 6">Belongs to the 4-toluene sulfonate uptake permease (TSUP) (TC 2.A.102) family.</text>
</comment>
<feature type="transmembrane region" description="Helical" evidence="6">
    <location>
        <begin position="101"/>
        <end position="119"/>
    </location>
</feature>
<organism evidence="7 8">
    <name type="scientific">Cytobacillus purgationiresistens</name>
    <dbReference type="NCBI Taxonomy" id="863449"/>
    <lineage>
        <taxon>Bacteria</taxon>
        <taxon>Bacillati</taxon>
        <taxon>Bacillota</taxon>
        <taxon>Bacilli</taxon>
        <taxon>Bacillales</taxon>
        <taxon>Bacillaceae</taxon>
        <taxon>Cytobacillus</taxon>
    </lineage>
</organism>
<comment type="subcellular location">
    <subcellularLocation>
        <location evidence="6">Cell membrane</location>
        <topology evidence="6">Multi-pass membrane protein</topology>
    </subcellularLocation>
    <subcellularLocation>
        <location evidence="1">Membrane</location>
        <topology evidence="1">Multi-pass membrane protein</topology>
    </subcellularLocation>
</comment>
<evidence type="ECO:0000256" key="4">
    <source>
        <dbReference type="ARBA" id="ARBA00022989"/>
    </source>
</evidence>
<feature type="transmembrane region" description="Helical" evidence="6">
    <location>
        <begin position="72"/>
        <end position="89"/>
    </location>
</feature>
<feature type="transmembrane region" description="Helical" evidence="6">
    <location>
        <begin position="7"/>
        <end position="36"/>
    </location>
</feature>
<gene>
    <name evidence="7" type="ORF">J2S17_002377</name>
</gene>
<evidence type="ECO:0000313" key="8">
    <source>
        <dbReference type="Proteomes" id="UP001238088"/>
    </source>
</evidence>
<accession>A0ABU0AI89</accession>
<dbReference type="Proteomes" id="UP001238088">
    <property type="component" value="Unassembled WGS sequence"/>
</dbReference>
<proteinExistence type="inferred from homology"/>
<feature type="transmembrane region" description="Helical" evidence="6">
    <location>
        <begin position="257"/>
        <end position="277"/>
    </location>
</feature>
<evidence type="ECO:0000256" key="5">
    <source>
        <dbReference type="ARBA" id="ARBA00023136"/>
    </source>
</evidence>
<feature type="transmembrane region" description="Helical" evidence="6">
    <location>
        <begin position="42"/>
        <end position="60"/>
    </location>
</feature>
<comment type="caution">
    <text evidence="7">The sequence shown here is derived from an EMBL/GenBank/DDBJ whole genome shotgun (WGS) entry which is preliminary data.</text>
</comment>
<keyword evidence="3 6" id="KW-0812">Transmembrane</keyword>
<evidence type="ECO:0000256" key="1">
    <source>
        <dbReference type="ARBA" id="ARBA00004141"/>
    </source>
</evidence>
<feature type="transmembrane region" description="Helical" evidence="6">
    <location>
        <begin position="234"/>
        <end position="251"/>
    </location>
</feature>
<evidence type="ECO:0000256" key="2">
    <source>
        <dbReference type="ARBA" id="ARBA00009142"/>
    </source>
</evidence>